<evidence type="ECO:0000259" key="3">
    <source>
        <dbReference type="PROSITE" id="PS50041"/>
    </source>
</evidence>
<dbReference type="OrthoDB" id="538816at2759"/>
<feature type="non-terminal residue" evidence="4">
    <location>
        <position position="1"/>
    </location>
</feature>
<dbReference type="AlphaFoldDB" id="A0A7L2RG09"/>
<keyword evidence="5" id="KW-1185">Reference proteome</keyword>
<reference evidence="4 5" key="1">
    <citation type="submission" date="2019-09" db="EMBL/GenBank/DDBJ databases">
        <title>Bird 10,000 Genomes (B10K) Project - Family phase.</title>
        <authorList>
            <person name="Zhang G."/>
        </authorList>
    </citation>
    <scope>NUCLEOTIDE SEQUENCE [LARGE SCALE GENOMIC DNA]</scope>
    <source>
        <strain evidence="4">B10K-DU-002-79</strain>
    </source>
</reference>
<evidence type="ECO:0000256" key="1">
    <source>
        <dbReference type="ARBA" id="ARBA00022989"/>
    </source>
</evidence>
<keyword evidence="1" id="KW-0472">Membrane</keyword>
<proteinExistence type="predicted"/>
<feature type="domain" description="C-type lectin" evidence="3">
    <location>
        <begin position="1"/>
        <end position="93"/>
    </location>
</feature>
<name>A0A7L2RG09_9PASS</name>
<sequence>REDCGHRGAALVTLRDQEELDSINESLRKPGRYFWIGLSVPLPGMGWTWLNGSSLERGRLLQHLGEGQGACAALKGNRIDPHECDAGLQWICQTESARI</sequence>
<dbReference type="EMBL" id="VYZS01035760">
    <property type="protein sequence ID" value="NXS08240.1"/>
    <property type="molecule type" value="Genomic_DNA"/>
</dbReference>
<dbReference type="InterPro" id="IPR001304">
    <property type="entry name" value="C-type_lectin-like"/>
</dbReference>
<protein>
    <submittedName>
        <fullName evidence="4">KLRBC protein</fullName>
    </submittedName>
</protein>
<evidence type="ECO:0000313" key="4">
    <source>
        <dbReference type="EMBL" id="NXS08240.1"/>
    </source>
</evidence>
<gene>
    <name evidence="4" type="primary">Klrb1c_0</name>
    <name evidence="4" type="ORF">NEOCOR_R09131</name>
</gene>
<dbReference type="InterPro" id="IPR016186">
    <property type="entry name" value="C-type_lectin-like/link_sf"/>
</dbReference>
<organism evidence="4 5">
    <name type="scientific">Neodrepanis coruscans</name>
    <name type="common">wattled asity</name>
    <dbReference type="NCBI Taxonomy" id="254563"/>
    <lineage>
        <taxon>Eukaryota</taxon>
        <taxon>Metazoa</taxon>
        <taxon>Chordata</taxon>
        <taxon>Craniata</taxon>
        <taxon>Vertebrata</taxon>
        <taxon>Euteleostomi</taxon>
        <taxon>Archelosauria</taxon>
        <taxon>Archosauria</taxon>
        <taxon>Dinosauria</taxon>
        <taxon>Saurischia</taxon>
        <taxon>Theropoda</taxon>
        <taxon>Coelurosauria</taxon>
        <taxon>Aves</taxon>
        <taxon>Neognathae</taxon>
        <taxon>Neoaves</taxon>
        <taxon>Telluraves</taxon>
        <taxon>Australaves</taxon>
        <taxon>Passeriformes</taxon>
        <taxon>Philepittidae</taxon>
        <taxon>Neodrepanis</taxon>
    </lineage>
</organism>
<dbReference type="Proteomes" id="UP000560066">
    <property type="component" value="Unassembled WGS sequence"/>
</dbReference>
<dbReference type="PROSITE" id="PS50041">
    <property type="entry name" value="C_TYPE_LECTIN_2"/>
    <property type="match status" value="1"/>
</dbReference>
<comment type="caution">
    <text evidence="4">The sequence shown here is derived from an EMBL/GenBank/DDBJ whole genome shotgun (WGS) entry which is preliminary data.</text>
</comment>
<dbReference type="Pfam" id="PF00059">
    <property type="entry name" value="Lectin_C"/>
    <property type="match status" value="1"/>
</dbReference>
<dbReference type="GO" id="GO:0042269">
    <property type="term" value="P:regulation of natural killer cell mediated cytotoxicity"/>
    <property type="evidence" value="ECO:0007669"/>
    <property type="project" value="TreeGrafter"/>
</dbReference>
<dbReference type="InterPro" id="IPR016187">
    <property type="entry name" value="CTDL_fold"/>
</dbReference>
<keyword evidence="2" id="KW-1015">Disulfide bond</keyword>
<evidence type="ECO:0000256" key="2">
    <source>
        <dbReference type="ARBA" id="ARBA00023157"/>
    </source>
</evidence>
<dbReference type="SUPFAM" id="SSF56436">
    <property type="entry name" value="C-type lectin-like"/>
    <property type="match status" value="1"/>
</dbReference>
<dbReference type="PANTHER" id="PTHR46784:SF1">
    <property type="entry name" value="KILLER CELL LECTIN-LIKE RECEPTOR SUBFAMILY B MEMBER 1"/>
    <property type="match status" value="1"/>
</dbReference>
<keyword evidence="1" id="KW-0812">Transmembrane</keyword>
<dbReference type="GO" id="GO:0005886">
    <property type="term" value="C:plasma membrane"/>
    <property type="evidence" value="ECO:0007669"/>
    <property type="project" value="TreeGrafter"/>
</dbReference>
<feature type="non-terminal residue" evidence="4">
    <location>
        <position position="99"/>
    </location>
</feature>
<evidence type="ECO:0000313" key="5">
    <source>
        <dbReference type="Proteomes" id="UP000560066"/>
    </source>
</evidence>
<keyword evidence="1" id="KW-1133">Transmembrane helix</keyword>
<dbReference type="PANTHER" id="PTHR46784">
    <property type="entry name" value="KILLER CELL LECTIN-LIKE RECEPTOR SUBFAMILY B MEMBER 1"/>
    <property type="match status" value="1"/>
</dbReference>
<dbReference type="Gene3D" id="3.10.100.10">
    <property type="entry name" value="Mannose-Binding Protein A, subunit A"/>
    <property type="match status" value="1"/>
</dbReference>
<dbReference type="InterPro" id="IPR051527">
    <property type="entry name" value="KLR_subfamily_B"/>
</dbReference>
<dbReference type="GO" id="GO:0009986">
    <property type="term" value="C:cell surface"/>
    <property type="evidence" value="ECO:0007669"/>
    <property type="project" value="TreeGrafter"/>
</dbReference>
<accession>A0A7L2RG09</accession>
<dbReference type="GO" id="GO:0038023">
    <property type="term" value="F:signaling receptor activity"/>
    <property type="evidence" value="ECO:0007669"/>
    <property type="project" value="TreeGrafter"/>
</dbReference>